<dbReference type="PROSITE" id="PS50011">
    <property type="entry name" value="PROTEIN_KINASE_DOM"/>
    <property type="match status" value="1"/>
</dbReference>
<dbReference type="InterPro" id="IPR008266">
    <property type="entry name" value="Tyr_kinase_AS"/>
</dbReference>
<keyword evidence="3" id="KW-0418">Kinase</keyword>
<dbReference type="AlphaFoldDB" id="A0AA41UZN0"/>
<evidence type="ECO:0000256" key="4">
    <source>
        <dbReference type="ARBA" id="ARBA00022840"/>
    </source>
</evidence>
<dbReference type="GO" id="GO:0005634">
    <property type="term" value="C:nucleus"/>
    <property type="evidence" value="ECO:0007669"/>
    <property type="project" value="TreeGrafter"/>
</dbReference>
<dbReference type="EMBL" id="JAJJMA010053727">
    <property type="protein sequence ID" value="MCL7026194.1"/>
    <property type="molecule type" value="Genomic_DNA"/>
</dbReference>
<dbReference type="PROSITE" id="PS00107">
    <property type="entry name" value="PROTEIN_KINASE_ATP"/>
    <property type="match status" value="1"/>
</dbReference>
<accession>A0AA41UZN0</accession>
<feature type="binding site" evidence="5">
    <location>
        <position position="75"/>
    </location>
    <ligand>
        <name>ATP</name>
        <dbReference type="ChEBI" id="CHEBI:30616"/>
    </ligand>
</feature>
<evidence type="ECO:0000313" key="7">
    <source>
        <dbReference type="EMBL" id="MCL7026194.1"/>
    </source>
</evidence>
<dbReference type="GO" id="GO:0005524">
    <property type="term" value="F:ATP binding"/>
    <property type="evidence" value="ECO:0007669"/>
    <property type="project" value="UniProtKB-UniRule"/>
</dbReference>
<dbReference type="GO" id="GO:0005737">
    <property type="term" value="C:cytoplasm"/>
    <property type="evidence" value="ECO:0007669"/>
    <property type="project" value="TreeGrafter"/>
</dbReference>
<dbReference type="InterPro" id="IPR000719">
    <property type="entry name" value="Prot_kinase_dom"/>
</dbReference>
<dbReference type="SMART" id="SM00220">
    <property type="entry name" value="S_TKc"/>
    <property type="match status" value="1"/>
</dbReference>
<dbReference type="Proteomes" id="UP001177140">
    <property type="component" value="Unassembled WGS sequence"/>
</dbReference>
<evidence type="ECO:0000313" key="8">
    <source>
        <dbReference type="Proteomes" id="UP001177140"/>
    </source>
</evidence>
<keyword evidence="4 5" id="KW-0067">ATP-binding</keyword>
<dbReference type="InterPro" id="IPR011009">
    <property type="entry name" value="Kinase-like_dom_sf"/>
</dbReference>
<organism evidence="7 8">
    <name type="scientific">Papaver nudicaule</name>
    <name type="common">Iceland poppy</name>
    <dbReference type="NCBI Taxonomy" id="74823"/>
    <lineage>
        <taxon>Eukaryota</taxon>
        <taxon>Viridiplantae</taxon>
        <taxon>Streptophyta</taxon>
        <taxon>Embryophyta</taxon>
        <taxon>Tracheophyta</taxon>
        <taxon>Spermatophyta</taxon>
        <taxon>Magnoliopsida</taxon>
        <taxon>Ranunculales</taxon>
        <taxon>Papaveraceae</taxon>
        <taxon>Papaveroideae</taxon>
        <taxon>Papaver</taxon>
    </lineage>
</organism>
<dbReference type="PANTHER" id="PTHR11042">
    <property type="entry name" value="EUKARYOTIC TRANSLATION INITIATION FACTOR 2-ALPHA KINASE EIF2-ALPHA KINASE -RELATED"/>
    <property type="match status" value="1"/>
</dbReference>
<dbReference type="GO" id="GO:0004672">
    <property type="term" value="F:protein kinase activity"/>
    <property type="evidence" value="ECO:0007669"/>
    <property type="project" value="InterPro"/>
</dbReference>
<feature type="domain" description="Protein kinase" evidence="6">
    <location>
        <begin position="1"/>
        <end position="246"/>
    </location>
</feature>
<evidence type="ECO:0000256" key="5">
    <source>
        <dbReference type="PROSITE-ProRule" id="PRU10141"/>
    </source>
</evidence>
<dbReference type="Gene3D" id="1.10.510.10">
    <property type="entry name" value="Transferase(Phosphotransferase) domain 1"/>
    <property type="match status" value="1"/>
</dbReference>
<name>A0AA41UZN0_PAPNU</name>
<dbReference type="SUPFAM" id="SSF56112">
    <property type="entry name" value="Protein kinase-like (PK-like)"/>
    <property type="match status" value="1"/>
</dbReference>
<reference evidence="7" key="1">
    <citation type="submission" date="2022-03" db="EMBL/GenBank/DDBJ databases">
        <title>A functionally conserved STORR gene fusion in Papaver species that diverged 16.8 million years ago.</title>
        <authorList>
            <person name="Catania T."/>
        </authorList>
    </citation>
    <scope>NUCLEOTIDE SEQUENCE</scope>
    <source>
        <strain evidence="7">S-191538</strain>
    </source>
</reference>
<dbReference type="InterPro" id="IPR050339">
    <property type="entry name" value="CC_SR_Kinase"/>
</dbReference>
<protein>
    <recommendedName>
        <fullName evidence="6">Protein kinase domain-containing protein</fullName>
    </recommendedName>
</protein>
<evidence type="ECO:0000256" key="1">
    <source>
        <dbReference type="ARBA" id="ARBA00022679"/>
    </source>
</evidence>
<keyword evidence="2 5" id="KW-0547">Nucleotide-binding</keyword>
<sequence>MNNNKKKSFKSALESLKKDYETEVERAGDAKEAFLDSAKSRFLQDFEYLEDLGEGAYGMVSKCTHRFNGHDYAAKDIQFVSLSCLQHESIVRYYNSWMEIDIVEAIYLKIIRYVSYIHEKGVIHEDLASMNIFLSQSSRIKVADFAKIGNVDLHQARPGHKMYFAAERSQQGGVIDAKVDIYTIDVILWELLSHFASARERAEEISKFVNSRTFKDEVGEAERILILRLTSNDPVELPSAAELCSM</sequence>
<keyword evidence="1" id="KW-0808">Transferase</keyword>
<gene>
    <name evidence="7" type="ORF">MKW94_022575</name>
</gene>
<keyword evidence="8" id="KW-1185">Reference proteome</keyword>
<comment type="caution">
    <text evidence="7">The sequence shown here is derived from an EMBL/GenBank/DDBJ whole genome shotgun (WGS) entry which is preliminary data.</text>
</comment>
<proteinExistence type="predicted"/>
<evidence type="ECO:0000256" key="2">
    <source>
        <dbReference type="ARBA" id="ARBA00022741"/>
    </source>
</evidence>
<evidence type="ECO:0000259" key="6">
    <source>
        <dbReference type="PROSITE" id="PS50011"/>
    </source>
</evidence>
<dbReference type="PROSITE" id="PS00109">
    <property type="entry name" value="PROTEIN_KINASE_TYR"/>
    <property type="match status" value="1"/>
</dbReference>
<evidence type="ECO:0000256" key="3">
    <source>
        <dbReference type="ARBA" id="ARBA00022777"/>
    </source>
</evidence>
<dbReference type="Gene3D" id="3.30.200.20">
    <property type="entry name" value="Phosphorylase Kinase, domain 1"/>
    <property type="match status" value="1"/>
</dbReference>
<dbReference type="InterPro" id="IPR017441">
    <property type="entry name" value="Protein_kinase_ATP_BS"/>
</dbReference>
<dbReference type="Pfam" id="PF00069">
    <property type="entry name" value="Pkinase"/>
    <property type="match status" value="1"/>
</dbReference>